<evidence type="ECO:0000256" key="4">
    <source>
        <dbReference type="ARBA" id="ARBA00023054"/>
    </source>
</evidence>
<proteinExistence type="inferred from homology"/>
<feature type="domain" description="Multidrug resistance protein MdtA-like barrel-sandwich hybrid" evidence="9">
    <location>
        <begin position="94"/>
        <end position="248"/>
    </location>
</feature>
<evidence type="ECO:0000313" key="11">
    <source>
        <dbReference type="EMBL" id="GAJ93228.1"/>
    </source>
</evidence>
<dbReference type="Gene3D" id="6.10.140.1990">
    <property type="match status" value="1"/>
</dbReference>
<feature type="compositionally biased region" description="Basic and acidic residues" evidence="6">
    <location>
        <begin position="10"/>
        <end position="21"/>
    </location>
</feature>
<dbReference type="GO" id="GO:0015562">
    <property type="term" value="F:efflux transmembrane transporter activity"/>
    <property type="evidence" value="ECO:0007669"/>
    <property type="project" value="TreeGrafter"/>
</dbReference>
<comment type="subcellular location">
    <subcellularLocation>
        <location evidence="1">Cell envelope</location>
    </subcellularLocation>
</comment>
<dbReference type="InterPro" id="IPR058625">
    <property type="entry name" value="MdtA-like_BSH"/>
</dbReference>
<feature type="coiled-coil region" evidence="5">
    <location>
        <begin position="133"/>
        <end position="160"/>
    </location>
</feature>
<dbReference type="EMBL" id="BAYX01000005">
    <property type="protein sequence ID" value="GAJ93228.1"/>
    <property type="molecule type" value="Genomic_DNA"/>
</dbReference>
<dbReference type="InterPro" id="IPR058627">
    <property type="entry name" value="MdtA-like_C"/>
</dbReference>
<keyword evidence="7" id="KW-1133">Transmembrane helix</keyword>
<dbReference type="AlphaFoldDB" id="A0AA87Q0Q6"/>
<evidence type="ECO:0000259" key="8">
    <source>
        <dbReference type="Pfam" id="PF25876"/>
    </source>
</evidence>
<protein>
    <submittedName>
        <fullName evidence="11">Macrolide export protein MacA</fullName>
    </submittedName>
</protein>
<feature type="domain" description="Multidrug resistance protein MdtA-like C-terminal permuted SH3" evidence="10">
    <location>
        <begin position="362"/>
        <end position="423"/>
    </location>
</feature>
<keyword evidence="7" id="KW-0812">Transmembrane</keyword>
<keyword evidence="4 5" id="KW-0175">Coiled coil</keyword>
<dbReference type="GO" id="GO:0030313">
    <property type="term" value="C:cell envelope"/>
    <property type="evidence" value="ECO:0007669"/>
    <property type="project" value="UniProtKB-SubCell"/>
</dbReference>
<evidence type="ECO:0000256" key="5">
    <source>
        <dbReference type="SAM" id="Coils"/>
    </source>
</evidence>
<dbReference type="GO" id="GO:0019898">
    <property type="term" value="C:extrinsic component of membrane"/>
    <property type="evidence" value="ECO:0007669"/>
    <property type="project" value="InterPro"/>
</dbReference>
<dbReference type="Pfam" id="PF25876">
    <property type="entry name" value="HH_MFP_RND"/>
    <property type="match status" value="1"/>
</dbReference>
<reference evidence="11 12" key="1">
    <citation type="submission" date="2014-05" db="EMBL/GenBank/DDBJ databases">
        <title>Whole genome shotgun sequence of Rhizobium rhizogenes NBRC 13257.</title>
        <authorList>
            <person name="Katano-Makiyama Y."/>
            <person name="Hosoyama A."/>
            <person name="Hashimoto M."/>
            <person name="Hosoyama Y."/>
            <person name="Noguchi M."/>
            <person name="Tsuchikane K."/>
            <person name="Kimura A."/>
            <person name="Ohji S."/>
            <person name="Ichikawa N."/>
            <person name="Yamazoe A."/>
            <person name="Fujita N."/>
        </authorList>
    </citation>
    <scope>NUCLEOTIDE SEQUENCE [LARGE SCALE GENOMIC DNA]</scope>
    <source>
        <strain evidence="11 12">NBRC 13257</strain>
    </source>
</reference>
<comment type="caution">
    <text evidence="11">The sequence shown here is derived from an EMBL/GenBank/DDBJ whole genome shotgun (WGS) entry which is preliminary data.</text>
</comment>
<dbReference type="NCBIfam" id="TIGR01730">
    <property type="entry name" value="RND_mfp"/>
    <property type="match status" value="1"/>
</dbReference>
<comment type="similarity">
    <text evidence="2">Belongs to the membrane fusion protein (MFP) (TC 8.A.1) family.</text>
</comment>
<dbReference type="Gene3D" id="2.40.30.170">
    <property type="match status" value="1"/>
</dbReference>
<accession>A0AA87Q0Q6</accession>
<feature type="domain" description="Multidrug resistance protein MdtA-like alpha-helical hairpin" evidence="8">
    <location>
        <begin position="140"/>
        <end position="216"/>
    </location>
</feature>
<dbReference type="Gene3D" id="2.40.50.100">
    <property type="match status" value="1"/>
</dbReference>
<dbReference type="RefSeq" id="WP_012650433.1">
    <property type="nucleotide sequence ID" value="NZ_BAYX01000005.1"/>
</dbReference>
<evidence type="ECO:0000256" key="2">
    <source>
        <dbReference type="ARBA" id="ARBA00009477"/>
    </source>
</evidence>
<dbReference type="InterPro" id="IPR006143">
    <property type="entry name" value="RND_pump_MFP"/>
</dbReference>
<evidence type="ECO:0000259" key="10">
    <source>
        <dbReference type="Pfam" id="PF25967"/>
    </source>
</evidence>
<dbReference type="InterPro" id="IPR058624">
    <property type="entry name" value="MdtA-like_HH"/>
</dbReference>
<dbReference type="Pfam" id="PF25967">
    <property type="entry name" value="RND-MFP_C"/>
    <property type="match status" value="1"/>
</dbReference>
<organism evidence="11 12">
    <name type="scientific">Rhizobium rhizogenes NBRC 13257</name>
    <dbReference type="NCBI Taxonomy" id="1220581"/>
    <lineage>
        <taxon>Bacteria</taxon>
        <taxon>Pseudomonadati</taxon>
        <taxon>Pseudomonadota</taxon>
        <taxon>Alphaproteobacteria</taxon>
        <taxon>Hyphomicrobiales</taxon>
        <taxon>Rhizobiaceae</taxon>
        <taxon>Rhizobium/Agrobacterium group</taxon>
        <taxon>Rhizobium</taxon>
    </lineage>
</organism>
<sequence length="441" mass="46017">MLNSPNRIPIRTEPEQPRETVLRATPTSPSRNKRFRRPGLVLAATALLLCAGAFLFRDAIFPEQTSSAITAPVIRGNVEEAVLASGTFKPIKLVAVGAQVSGRITALNVKLGDKVQKDTLIAQIDSTTQSNDLKTAQASLANVKAQRQESEADLENAQLTLTRQQTIFRSQAGSKADLDTATASVKKITAQIAALDAQIIAAEVAVETARANLSYTRITAPMDGTVLAIVNQQGQTVNAAQSAPTIVILGELDTMIVRTEISEADVVKVKVGQPVYFTILGDPATRYDAVLQSIEPAPESITSDSSVTSSSTTTSSSSSSSTSSSSSSAIYYNGVFAVPNQDNHFRTYMSAEVHIVLGAAKDALTIPSSALGAKTADGSYGVLVVGADGKQIARTVIIGLNNNVTAEVLSGLSEGDRVVIGEASATVTKSSVGGGPPPMGF</sequence>
<evidence type="ECO:0000313" key="12">
    <source>
        <dbReference type="Proteomes" id="UP000026941"/>
    </source>
</evidence>
<keyword evidence="7" id="KW-0472">Membrane</keyword>
<evidence type="ECO:0000256" key="7">
    <source>
        <dbReference type="SAM" id="Phobius"/>
    </source>
</evidence>
<gene>
    <name evidence="11" type="primary">macA</name>
    <name evidence="11" type="ORF">RRH01S_05_03020</name>
</gene>
<dbReference type="Pfam" id="PF25917">
    <property type="entry name" value="BSH_RND"/>
    <property type="match status" value="1"/>
</dbReference>
<evidence type="ECO:0000256" key="3">
    <source>
        <dbReference type="ARBA" id="ARBA00022448"/>
    </source>
</evidence>
<feature type="region of interest" description="Disordered" evidence="6">
    <location>
        <begin position="300"/>
        <end position="327"/>
    </location>
</feature>
<dbReference type="Proteomes" id="UP000026941">
    <property type="component" value="Unassembled WGS sequence"/>
</dbReference>
<feature type="transmembrane region" description="Helical" evidence="7">
    <location>
        <begin position="39"/>
        <end position="56"/>
    </location>
</feature>
<dbReference type="GO" id="GO:1990961">
    <property type="term" value="P:xenobiotic detoxification by transmembrane export across the plasma membrane"/>
    <property type="evidence" value="ECO:0007669"/>
    <property type="project" value="InterPro"/>
</dbReference>
<dbReference type="SUPFAM" id="SSF111369">
    <property type="entry name" value="HlyD-like secretion proteins"/>
    <property type="match status" value="1"/>
</dbReference>
<dbReference type="PANTHER" id="PTHR30469:SF33">
    <property type="entry name" value="SLR1207 PROTEIN"/>
    <property type="match status" value="1"/>
</dbReference>
<keyword evidence="3" id="KW-0813">Transport</keyword>
<dbReference type="GO" id="GO:1990281">
    <property type="term" value="C:efflux pump complex"/>
    <property type="evidence" value="ECO:0007669"/>
    <property type="project" value="TreeGrafter"/>
</dbReference>
<dbReference type="Gene3D" id="2.40.420.20">
    <property type="match status" value="1"/>
</dbReference>
<name>A0AA87Q0Q6_RHIRH</name>
<evidence type="ECO:0000256" key="1">
    <source>
        <dbReference type="ARBA" id="ARBA00004196"/>
    </source>
</evidence>
<evidence type="ECO:0000256" key="6">
    <source>
        <dbReference type="SAM" id="MobiDB-lite"/>
    </source>
</evidence>
<dbReference type="PANTHER" id="PTHR30469">
    <property type="entry name" value="MULTIDRUG RESISTANCE PROTEIN MDTA"/>
    <property type="match status" value="1"/>
</dbReference>
<feature type="region of interest" description="Disordered" evidence="6">
    <location>
        <begin position="1"/>
        <end position="32"/>
    </location>
</feature>
<dbReference type="InterPro" id="IPR030190">
    <property type="entry name" value="MacA_alpha-hairpin_sf"/>
</dbReference>
<evidence type="ECO:0000259" key="9">
    <source>
        <dbReference type="Pfam" id="PF25917"/>
    </source>
</evidence>
<dbReference type="GO" id="GO:1990195">
    <property type="term" value="C:macrolide transmembrane transporter complex"/>
    <property type="evidence" value="ECO:0007669"/>
    <property type="project" value="InterPro"/>
</dbReference>